<evidence type="ECO:0000313" key="1">
    <source>
        <dbReference type="EMBL" id="VTS00124.1"/>
    </source>
</evidence>
<evidence type="ECO:0000313" key="2">
    <source>
        <dbReference type="Proteomes" id="UP000464178"/>
    </source>
</evidence>
<accession>A0A6P2DE55</accession>
<reference evidence="1 2" key="1">
    <citation type="submission" date="2019-05" db="EMBL/GenBank/DDBJ databases">
        <authorList>
            <consortium name="Science for Life Laboratories"/>
        </authorList>
    </citation>
    <scope>NUCLEOTIDE SEQUENCE [LARGE SCALE GENOMIC DNA]</scope>
    <source>
        <strain evidence="1">Soil9</strain>
    </source>
</reference>
<dbReference type="AlphaFoldDB" id="A0A6P2DE55"/>
<dbReference type="Proteomes" id="UP000464178">
    <property type="component" value="Chromosome"/>
</dbReference>
<gene>
    <name evidence="1" type="ORF">SOIL9_82890</name>
</gene>
<organism evidence="1 2">
    <name type="scientific">Gemmata massiliana</name>
    <dbReference type="NCBI Taxonomy" id="1210884"/>
    <lineage>
        <taxon>Bacteria</taxon>
        <taxon>Pseudomonadati</taxon>
        <taxon>Planctomycetota</taxon>
        <taxon>Planctomycetia</taxon>
        <taxon>Gemmatales</taxon>
        <taxon>Gemmataceae</taxon>
        <taxon>Gemmata</taxon>
    </lineage>
</organism>
<name>A0A6P2DE55_9BACT</name>
<proteinExistence type="predicted"/>
<sequence>MDWVSDQDALLQAIRAAPDDDTLRLVYADWLDEHDQPQYAEFIRVQCALARLSKGAPSRAALCQREQELQTWHGYRFLQSGPPRVVRGMTFARGLVEQIQMPARQLLQDTSLLHWHPTLHTVVLDDVEVGQIPILVRLPWSERLAALELRARLGDNPFPDWGSFPQAVEQIGDTEAELLVTLNRFEHLGSFGLACFVIEDGARQQLLAGFGDRLRLVYMR</sequence>
<dbReference type="NCBIfam" id="TIGR02996">
    <property type="entry name" value="rpt_mate_G_obs"/>
    <property type="match status" value="1"/>
</dbReference>
<dbReference type="KEGG" id="gms:SOIL9_82890"/>
<keyword evidence="2" id="KW-1185">Reference proteome</keyword>
<dbReference type="InterPro" id="IPR014338">
    <property type="entry name" value="CHP02996_rpt-companion-dom"/>
</dbReference>
<protein>
    <submittedName>
        <fullName evidence="1">Repeat-companion domain TIGR02996</fullName>
    </submittedName>
</protein>
<dbReference type="EMBL" id="LR593886">
    <property type="protein sequence ID" value="VTS00124.1"/>
    <property type="molecule type" value="Genomic_DNA"/>
</dbReference>
<dbReference type="RefSeq" id="WP_162672079.1">
    <property type="nucleotide sequence ID" value="NZ_LR593886.1"/>
</dbReference>